<dbReference type="RefSeq" id="XP_013084532.2">
    <property type="nucleotide sequence ID" value="XM_013229078.2"/>
</dbReference>
<dbReference type="KEGG" id="bgt:106069424"/>
<reference evidence="3" key="2">
    <citation type="submission" date="2013-03" db="EMBL/GenBank/DDBJ databases">
        <title>Sequence assembly of the Biomphalaria glabrata genome version 4.3.</title>
        <authorList>
            <person name="Warren W."/>
            <person name="Wilson R.K."/>
            <person name="Hillier L.W."/>
            <person name="Minx P."/>
        </authorList>
    </citation>
    <scope>NUCLEOTIDE SEQUENCE</scope>
    <source>
        <strain evidence="3">BB02</strain>
    </source>
</reference>
<sequence length="479" mass="53878">MKTALVIMTGIGFTLGVVFGLLLQLPIDTSLPADSIHPNGHSSFKSRRSLSDGQEAANYRQQQQAPQPPVSTIRFLDSLRKSSSNNGGKVDLSKSIHIKKHRSHDLKNSDHRSLSINLKEVKTSQITEPIAPNVNGAFRSIMANASQPVNRSATAGSMSLEDSSYLSSVVDGVLWTQKLGASCPKAFPPHEVKEWRRRVEGLDVVKMEEGCGRMQNRLVTFKDASRACARYRLNTDQIQGEIYSYYLAQLLNITNMPPTLLAQVDPLSQKWRTVHLQLSLAQWADSKIVVFTQHIGGLSPAHIPAEFREEKLRLEPTLGGLGGKTHEELCELIQWSDLIVFDYLTANLDRVINNMFNKQWNDQMMTNPAHNLEKQKDGTLVFLDNESGLFHGYRLLDKYASFHRTLLDAVCVFRPETVKAIKRLHTSGSIGRELHNLFASQETLHKHIAAIPEKNLKILQQRLNDVFQQIVKCEQLFGR</sequence>
<reference evidence="2" key="3">
    <citation type="submission" date="2020-05" db="UniProtKB">
        <authorList>
            <consortium name="EnsemblMetazoa"/>
        </authorList>
    </citation>
    <scope>IDENTIFICATION</scope>
    <source>
        <strain evidence="2">BB02</strain>
    </source>
</reference>
<protein>
    <recommendedName>
        <fullName evidence="5">FAM20 C-terminal domain-containing protein</fullName>
    </recommendedName>
</protein>
<dbReference type="GO" id="GO:0005615">
    <property type="term" value="C:extracellular space"/>
    <property type="evidence" value="ECO:0007669"/>
    <property type="project" value="TreeGrafter"/>
</dbReference>
<dbReference type="PANTHER" id="PTHR13147">
    <property type="entry name" value="FOUR-JOINTED BOX PROTEIN 1"/>
    <property type="match status" value="1"/>
</dbReference>
<dbReference type="RefSeq" id="XP_013084533.2">
    <property type="nucleotide sequence ID" value="XM_013229079.2"/>
</dbReference>
<dbReference type="EnsemblMetazoa" id="BGLB016576-RD">
    <property type="protein sequence ID" value="BGLB016576-PD"/>
    <property type="gene ID" value="BGLB016576"/>
</dbReference>
<dbReference type="OrthoDB" id="10055077at2759"/>
<evidence type="ECO:0000313" key="2">
    <source>
        <dbReference type="EnsemblMetazoa" id="BGLB016576-PC"/>
    </source>
</evidence>
<accession>A0A2C9K8S9</accession>
<dbReference type="EnsemblMetazoa" id="BGLB016576-RE">
    <property type="protein sequence ID" value="BGLB016576-PE"/>
    <property type="gene ID" value="BGLB016576"/>
</dbReference>
<dbReference type="RefSeq" id="XP_013084536.2">
    <property type="nucleotide sequence ID" value="XM_013229082.2"/>
</dbReference>
<evidence type="ECO:0000313" key="4">
    <source>
        <dbReference type="Proteomes" id="UP000076420"/>
    </source>
</evidence>
<dbReference type="RefSeq" id="XP_013084534.2">
    <property type="nucleotide sequence ID" value="XM_013229080.2"/>
</dbReference>
<dbReference type="STRING" id="6526.A0A2C9K8S9"/>
<organism evidence="2 4">
    <name type="scientific">Biomphalaria glabrata</name>
    <name type="common">Bloodfluke planorb</name>
    <name type="synonym">Freshwater snail</name>
    <dbReference type="NCBI Taxonomy" id="6526"/>
    <lineage>
        <taxon>Eukaryota</taxon>
        <taxon>Metazoa</taxon>
        <taxon>Spiralia</taxon>
        <taxon>Lophotrochozoa</taxon>
        <taxon>Mollusca</taxon>
        <taxon>Gastropoda</taxon>
        <taxon>Heterobranchia</taxon>
        <taxon>Euthyneura</taxon>
        <taxon>Panpulmonata</taxon>
        <taxon>Hygrophila</taxon>
        <taxon>Lymnaeoidea</taxon>
        <taxon>Planorbidae</taxon>
        <taxon>Biomphalaria</taxon>
    </lineage>
</organism>
<dbReference type="PANTHER" id="PTHR13147:SF5">
    <property type="entry name" value="FOUR-JOINTED BOX PROTEIN 1"/>
    <property type="match status" value="1"/>
</dbReference>
<evidence type="ECO:0000313" key="3">
    <source>
        <dbReference type="EnsemblMetazoa" id="BGLB016576-PF"/>
    </source>
</evidence>
<dbReference type="EnsemblMetazoa" id="BGLB016576-RF">
    <property type="protein sequence ID" value="BGLB016576-PF"/>
    <property type="gene ID" value="BGLB016576"/>
</dbReference>
<dbReference type="EnsemblMetazoa" id="BGLB016576-RA">
    <property type="protein sequence ID" value="BGLB016576-PA"/>
    <property type="gene ID" value="BGLB016576"/>
</dbReference>
<dbReference type="GO" id="GO:0007267">
    <property type="term" value="P:cell-cell signaling"/>
    <property type="evidence" value="ECO:0007669"/>
    <property type="project" value="TreeGrafter"/>
</dbReference>
<name>A0A2C9K8S9_BIOGL</name>
<gene>
    <name evidence="2" type="primary">106069424</name>
</gene>
<feature type="region of interest" description="Disordered" evidence="1">
    <location>
        <begin position="34"/>
        <end position="111"/>
    </location>
</feature>
<dbReference type="VEuPathDB" id="VectorBase:BGLAX_040042"/>
<dbReference type="EnsemblMetazoa" id="BGLB016576-RB">
    <property type="protein sequence ID" value="BGLB016576-PB"/>
    <property type="gene ID" value="BGLB016576"/>
</dbReference>
<dbReference type="EnsemblMetazoa" id="BGLB016576-RC">
    <property type="protein sequence ID" value="BGLB016576-PC"/>
    <property type="gene ID" value="BGLB016576"/>
</dbReference>
<dbReference type="Proteomes" id="UP000076420">
    <property type="component" value="Unassembled WGS sequence"/>
</dbReference>
<evidence type="ECO:0008006" key="5">
    <source>
        <dbReference type="Google" id="ProtNLM"/>
    </source>
</evidence>
<proteinExistence type="predicted"/>
<evidence type="ECO:0000256" key="1">
    <source>
        <dbReference type="SAM" id="MobiDB-lite"/>
    </source>
</evidence>
<dbReference type="RefSeq" id="XP_013084535.2">
    <property type="nucleotide sequence ID" value="XM_013229081.2"/>
</dbReference>
<reference evidence="3" key="1">
    <citation type="journal article" date="2004" name="J. Parasitol.">
        <title>The mitochondrial genome of Biomphalaria glabrata (Gastropoda: Basommatophora), intermediate host of Schistosoma mansoni.</title>
        <authorList>
            <person name="DeJong R.J."/>
            <person name="Emery A.M."/>
            <person name="Adema C.M."/>
        </authorList>
    </citation>
    <scope>NUCLEOTIDE SEQUENCE</scope>
    <source>
        <strain evidence="3">BB02</strain>
    </source>
</reference>
<dbReference type="AlphaFoldDB" id="A0A2C9K8S9"/>
<dbReference type="PRINTS" id="PR02072">
    <property type="entry name" value="4JOINTEDBOX1"/>
</dbReference>
<dbReference type="InterPro" id="IPR024868">
    <property type="entry name" value="FJX1/FJ"/>
</dbReference>
<dbReference type="VEuPathDB" id="VectorBase:BGLB016576"/>